<evidence type="ECO:0000256" key="6">
    <source>
        <dbReference type="PIRNR" id="PIRNR003101"/>
    </source>
</evidence>
<sequence>MASAWVLRSQTMDKLVVALDVGSHRVRALVVGVSHGEQPEVLGLGNAPSKGISRSMVVDIEAATRAIERAINQCAEMGQCRISSVTCNLGGSHLATHDSEGAVPVSGDEITPIDVERVYDAARAIVLPPGQTVVKVVPRQFLIDGQAGILVPVGMSGVRLAANVTLVTGSQATARNLKKCLTGAGVECDQLLPSGLAAAAACLSDADKDLGVCLVDIGGGTTDVAVFKEGALRYMAVLPVAGEHLTKDLAVAAHISAPDAERIKCEFGTAYLDPDIDAARMEEPIPVRRVDGTQSADWSRRLVVDYMQPRVREILEMVGEQISASGLGEVLGAGVVLTGGTARLERIAPLAKSILGLPVRLGQIQGLAADAKFLSDPGMAGLAGLALHASTQDSEGGRRQRSRQGEGWSGIGASLKKLFKQF</sequence>
<keyword evidence="4 5" id="KW-0131">Cell cycle</keyword>
<dbReference type="GO" id="GO:0043093">
    <property type="term" value="P:FtsZ-dependent cytokinesis"/>
    <property type="evidence" value="ECO:0007669"/>
    <property type="project" value="UniProtKB-UniRule"/>
</dbReference>
<gene>
    <name evidence="5 8" type="primary">ftsA</name>
    <name evidence="8" type="ORF">GH975_10310</name>
</gene>
<evidence type="ECO:0000256" key="3">
    <source>
        <dbReference type="ARBA" id="ARBA00023136"/>
    </source>
</evidence>
<dbReference type="InterPro" id="IPR003494">
    <property type="entry name" value="SHS2_FtsA"/>
</dbReference>
<evidence type="ECO:0000256" key="5">
    <source>
        <dbReference type="HAMAP-Rule" id="MF_02033"/>
    </source>
</evidence>
<keyword evidence="2 5" id="KW-0132">Cell division</keyword>
<dbReference type="InterPro" id="IPR020823">
    <property type="entry name" value="Cell_div_FtsA"/>
</dbReference>
<dbReference type="HAMAP" id="MF_02033">
    <property type="entry name" value="FtsA"/>
    <property type="match status" value="1"/>
</dbReference>
<comment type="subunit">
    <text evidence="5">Self-interacts. Interacts with FtsZ.</text>
</comment>
<dbReference type="Pfam" id="PF02491">
    <property type="entry name" value="SHS2_FTSA"/>
    <property type="match status" value="1"/>
</dbReference>
<keyword evidence="9" id="KW-1185">Reference proteome</keyword>
<dbReference type="InterPro" id="IPR043129">
    <property type="entry name" value="ATPase_NBD"/>
</dbReference>
<comment type="similarity">
    <text evidence="5 6">Belongs to the FtsA/MreB family.</text>
</comment>
<dbReference type="CDD" id="cd24048">
    <property type="entry name" value="ASKHA_NBD_FtsA"/>
    <property type="match status" value="1"/>
</dbReference>
<evidence type="ECO:0000259" key="7">
    <source>
        <dbReference type="SMART" id="SM00842"/>
    </source>
</evidence>
<dbReference type="Proteomes" id="UP000388235">
    <property type="component" value="Chromosome"/>
</dbReference>
<comment type="function">
    <text evidence="5 6">Cell division protein that is involved in the assembly of the Z ring. May serve as a membrane anchor for the Z ring.</text>
</comment>
<dbReference type="SMART" id="SM00842">
    <property type="entry name" value="FtsA"/>
    <property type="match status" value="1"/>
</dbReference>
<keyword evidence="3 5" id="KW-0472">Membrane</keyword>
<reference evidence="8 9" key="1">
    <citation type="submission" date="2019-11" db="EMBL/GenBank/DDBJ databases">
        <authorList>
            <person name="Khan S.A."/>
            <person name="Jeon C.O."/>
            <person name="Chun B.H."/>
        </authorList>
    </citation>
    <scope>NUCLEOTIDE SEQUENCE [LARGE SCALE GENOMIC DNA]</scope>
    <source>
        <strain evidence="8 9">IMCC 1097</strain>
    </source>
</reference>
<proteinExistence type="inferred from homology"/>
<dbReference type="PANTHER" id="PTHR32432:SF4">
    <property type="entry name" value="CELL DIVISION PROTEIN FTSA"/>
    <property type="match status" value="1"/>
</dbReference>
<dbReference type="EMBL" id="CP045871">
    <property type="protein sequence ID" value="QGG80940.1"/>
    <property type="molecule type" value="Genomic_DNA"/>
</dbReference>
<name>A0A5Q2QGI0_9GAMM</name>
<dbReference type="PIRSF" id="PIRSF003101">
    <property type="entry name" value="FtsA"/>
    <property type="match status" value="1"/>
</dbReference>
<dbReference type="AlphaFoldDB" id="A0A5Q2QGI0"/>
<dbReference type="GO" id="GO:0009898">
    <property type="term" value="C:cytoplasmic side of plasma membrane"/>
    <property type="evidence" value="ECO:0007669"/>
    <property type="project" value="UniProtKB-UniRule"/>
</dbReference>
<dbReference type="Pfam" id="PF14450">
    <property type="entry name" value="FtsA"/>
    <property type="match status" value="1"/>
</dbReference>
<organism evidence="8 9">
    <name type="scientific">Litorivicinus lipolyticus</name>
    <dbReference type="NCBI Taxonomy" id="418701"/>
    <lineage>
        <taxon>Bacteria</taxon>
        <taxon>Pseudomonadati</taxon>
        <taxon>Pseudomonadota</taxon>
        <taxon>Gammaproteobacteria</taxon>
        <taxon>Oceanospirillales</taxon>
        <taxon>Litorivicinaceae</taxon>
        <taxon>Litorivicinus</taxon>
    </lineage>
</organism>
<dbReference type="GO" id="GO:0032153">
    <property type="term" value="C:cell division site"/>
    <property type="evidence" value="ECO:0007669"/>
    <property type="project" value="UniProtKB-UniRule"/>
</dbReference>
<evidence type="ECO:0000313" key="9">
    <source>
        <dbReference type="Proteomes" id="UP000388235"/>
    </source>
</evidence>
<dbReference type="InterPro" id="IPR050696">
    <property type="entry name" value="FtsA/MreB"/>
</dbReference>
<evidence type="ECO:0000256" key="2">
    <source>
        <dbReference type="ARBA" id="ARBA00022618"/>
    </source>
</evidence>
<evidence type="ECO:0000256" key="1">
    <source>
        <dbReference type="ARBA" id="ARBA00022475"/>
    </source>
</evidence>
<dbReference type="OrthoDB" id="9810567at2"/>
<accession>A0A5Q2QGI0</accession>
<evidence type="ECO:0000256" key="4">
    <source>
        <dbReference type="ARBA" id="ARBA00023306"/>
    </source>
</evidence>
<protein>
    <recommendedName>
        <fullName evidence="5 6">Cell division protein FtsA</fullName>
    </recommendedName>
</protein>
<keyword evidence="1 5" id="KW-1003">Cell membrane</keyword>
<dbReference type="Gene3D" id="3.30.1490.110">
    <property type="match status" value="1"/>
</dbReference>
<comment type="subcellular location">
    <subcellularLocation>
        <location evidence="5">Cell membrane</location>
        <topology evidence="5">Peripheral membrane protein</topology>
        <orientation evidence="5">Cytoplasmic side</orientation>
    </subcellularLocation>
    <text evidence="5">Localizes to the Z ring in an FtsZ-dependent manner. Targeted to the membrane through a conserved C-terminal amphipathic helix.</text>
</comment>
<dbReference type="KEGG" id="llp:GH975_10310"/>
<feature type="domain" description="SHS2" evidence="7">
    <location>
        <begin position="16"/>
        <end position="202"/>
    </location>
</feature>
<dbReference type="NCBIfam" id="TIGR01174">
    <property type="entry name" value="ftsA"/>
    <property type="match status" value="1"/>
</dbReference>
<dbReference type="SUPFAM" id="SSF53067">
    <property type="entry name" value="Actin-like ATPase domain"/>
    <property type="match status" value="2"/>
</dbReference>
<evidence type="ECO:0000313" key="8">
    <source>
        <dbReference type="EMBL" id="QGG80940.1"/>
    </source>
</evidence>
<dbReference type="Gene3D" id="3.30.420.40">
    <property type="match status" value="2"/>
</dbReference>
<dbReference type="PANTHER" id="PTHR32432">
    <property type="entry name" value="CELL DIVISION PROTEIN FTSA-RELATED"/>
    <property type="match status" value="1"/>
</dbReference>